<keyword evidence="5" id="KW-1185">Reference proteome</keyword>
<dbReference type="InterPro" id="IPR017850">
    <property type="entry name" value="Alkaline_phosphatase_core_sf"/>
</dbReference>
<comment type="caution">
    <text evidence="4">The sequence shown here is derived from an EMBL/GenBank/DDBJ whole genome shotgun (WGS) entry which is preliminary data.</text>
</comment>
<protein>
    <recommendedName>
        <fullName evidence="3">Sulfatase N-terminal domain-containing protein</fullName>
    </recommendedName>
</protein>
<dbReference type="OrthoDB" id="9803751at2"/>
<feature type="region of interest" description="Disordered" evidence="2">
    <location>
        <begin position="141"/>
        <end position="170"/>
    </location>
</feature>
<evidence type="ECO:0000313" key="4">
    <source>
        <dbReference type="EMBL" id="TPE47730.1"/>
    </source>
</evidence>
<dbReference type="PANTHER" id="PTHR42693:SF33">
    <property type="entry name" value="ARYLSULFATASE"/>
    <property type="match status" value="1"/>
</dbReference>
<comment type="similarity">
    <text evidence="1">Belongs to the sulfatase family.</text>
</comment>
<evidence type="ECO:0000259" key="3">
    <source>
        <dbReference type="Pfam" id="PF00884"/>
    </source>
</evidence>
<dbReference type="InterPro" id="IPR000917">
    <property type="entry name" value="Sulfatase_N"/>
</dbReference>
<dbReference type="Gene3D" id="3.40.720.10">
    <property type="entry name" value="Alkaline Phosphatase, subunit A"/>
    <property type="match status" value="1"/>
</dbReference>
<feature type="domain" description="Sulfatase N-terminal" evidence="3">
    <location>
        <begin position="49"/>
        <end position="138"/>
    </location>
</feature>
<dbReference type="EMBL" id="VFRP01000028">
    <property type="protein sequence ID" value="TPE47730.1"/>
    <property type="molecule type" value="Genomic_DNA"/>
</dbReference>
<dbReference type="Pfam" id="PF00884">
    <property type="entry name" value="Sulfatase"/>
    <property type="match status" value="1"/>
</dbReference>
<dbReference type="InterPro" id="IPR050738">
    <property type="entry name" value="Sulfatase"/>
</dbReference>
<accession>A0A501WHB4</accession>
<feature type="compositionally biased region" description="Low complexity" evidence="2">
    <location>
        <begin position="141"/>
        <end position="151"/>
    </location>
</feature>
<feature type="region of interest" description="Disordered" evidence="2">
    <location>
        <begin position="1"/>
        <end position="20"/>
    </location>
</feature>
<dbReference type="AlphaFoldDB" id="A0A501WHB4"/>
<sequence>MRPGIFQPLRAPEGRLRHGRDVRERRLRRGDPRQVAPRLGAGKPADRALARLGVVDGTVVIFASDNGPWGENAREFGNQGTPDMGSPGPSRGEPGEVTEGSIRTAALIRWPGHVAPDSSSPAMFSIMDFLPTLASILGPRAGPSAALSAAPPRHRLARYGTPPGSRGEGI</sequence>
<feature type="region of interest" description="Disordered" evidence="2">
    <location>
        <begin position="68"/>
        <end position="98"/>
    </location>
</feature>
<reference evidence="4 5" key="1">
    <citation type="submission" date="2019-06" db="EMBL/GenBank/DDBJ databases">
        <title>A novel bacterium of genus Amaricoccus, isolated from marine sediment.</title>
        <authorList>
            <person name="Huang H."/>
            <person name="Mo K."/>
            <person name="Hu Y."/>
        </authorList>
    </citation>
    <scope>NUCLEOTIDE SEQUENCE [LARGE SCALE GENOMIC DNA]</scope>
    <source>
        <strain evidence="4 5">HB172011</strain>
    </source>
</reference>
<dbReference type="SUPFAM" id="SSF53649">
    <property type="entry name" value="Alkaline phosphatase-like"/>
    <property type="match status" value="1"/>
</dbReference>
<name>A0A501WHB4_9RHOB</name>
<dbReference type="Proteomes" id="UP000319255">
    <property type="component" value="Unassembled WGS sequence"/>
</dbReference>
<dbReference type="GO" id="GO:0004065">
    <property type="term" value="F:arylsulfatase activity"/>
    <property type="evidence" value="ECO:0007669"/>
    <property type="project" value="TreeGrafter"/>
</dbReference>
<evidence type="ECO:0000313" key="5">
    <source>
        <dbReference type="Proteomes" id="UP000319255"/>
    </source>
</evidence>
<proteinExistence type="inferred from homology"/>
<evidence type="ECO:0000256" key="1">
    <source>
        <dbReference type="ARBA" id="ARBA00008779"/>
    </source>
</evidence>
<evidence type="ECO:0000256" key="2">
    <source>
        <dbReference type="SAM" id="MobiDB-lite"/>
    </source>
</evidence>
<organism evidence="4 5">
    <name type="scientific">Amaricoccus solimangrovi</name>
    <dbReference type="NCBI Taxonomy" id="2589815"/>
    <lineage>
        <taxon>Bacteria</taxon>
        <taxon>Pseudomonadati</taxon>
        <taxon>Pseudomonadota</taxon>
        <taxon>Alphaproteobacteria</taxon>
        <taxon>Rhodobacterales</taxon>
        <taxon>Paracoccaceae</taxon>
        <taxon>Amaricoccus</taxon>
    </lineage>
</organism>
<gene>
    <name evidence="4" type="ORF">FJM51_19620</name>
</gene>
<dbReference type="PANTHER" id="PTHR42693">
    <property type="entry name" value="ARYLSULFATASE FAMILY MEMBER"/>
    <property type="match status" value="1"/>
</dbReference>